<comment type="caution">
    <text evidence="2">The sequence shown here is derived from an EMBL/GenBank/DDBJ whole genome shotgun (WGS) entry which is preliminary data.</text>
</comment>
<protein>
    <recommendedName>
        <fullName evidence="4">ShKT domain-containing protein</fullName>
    </recommendedName>
</protein>
<organism evidence="2 3">
    <name type="scientific">Cardiocondyla obscurior</name>
    <dbReference type="NCBI Taxonomy" id="286306"/>
    <lineage>
        <taxon>Eukaryota</taxon>
        <taxon>Metazoa</taxon>
        <taxon>Ecdysozoa</taxon>
        <taxon>Arthropoda</taxon>
        <taxon>Hexapoda</taxon>
        <taxon>Insecta</taxon>
        <taxon>Pterygota</taxon>
        <taxon>Neoptera</taxon>
        <taxon>Endopterygota</taxon>
        <taxon>Hymenoptera</taxon>
        <taxon>Apocrita</taxon>
        <taxon>Aculeata</taxon>
        <taxon>Formicoidea</taxon>
        <taxon>Formicidae</taxon>
        <taxon>Myrmicinae</taxon>
        <taxon>Cardiocondyla</taxon>
    </lineage>
</organism>
<feature type="region of interest" description="Disordered" evidence="1">
    <location>
        <begin position="205"/>
        <end position="225"/>
    </location>
</feature>
<dbReference type="Proteomes" id="UP001430953">
    <property type="component" value="Unassembled WGS sequence"/>
</dbReference>
<name>A0AAW2GVX9_9HYME</name>
<evidence type="ECO:0000313" key="3">
    <source>
        <dbReference type="Proteomes" id="UP001430953"/>
    </source>
</evidence>
<evidence type="ECO:0000313" key="2">
    <source>
        <dbReference type="EMBL" id="KAL0131425.1"/>
    </source>
</evidence>
<evidence type="ECO:0000256" key="1">
    <source>
        <dbReference type="SAM" id="MobiDB-lite"/>
    </source>
</evidence>
<dbReference type="AlphaFoldDB" id="A0AAW2GVX9"/>
<gene>
    <name evidence="2" type="ORF">PUN28_002747</name>
</gene>
<keyword evidence="3" id="KW-1185">Reference proteome</keyword>
<accession>A0AAW2GVX9</accession>
<proteinExistence type="predicted"/>
<dbReference type="EMBL" id="JADYXP020000002">
    <property type="protein sequence ID" value="KAL0131425.1"/>
    <property type="molecule type" value="Genomic_DNA"/>
</dbReference>
<evidence type="ECO:0008006" key="4">
    <source>
        <dbReference type="Google" id="ProtNLM"/>
    </source>
</evidence>
<reference evidence="2 3" key="1">
    <citation type="submission" date="2023-03" db="EMBL/GenBank/DDBJ databases">
        <title>High recombination rates correlate with genetic variation in Cardiocondyla obscurior ants.</title>
        <authorList>
            <person name="Errbii M."/>
        </authorList>
    </citation>
    <scope>NUCLEOTIDE SEQUENCE [LARGE SCALE GENOMIC DNA]</scope>
    <source>
        <strain evidence="2">Alpha-2009</strain>
        <tissue evidence="2">Whole body</tissue>
    </source>
</reference>
<sequence length="246" mass="27808">MKLLHLQRSFAQTSDLEKLCKNDGDCGQDRYCYKISRLCVQFTNCTQYNREKKASPARKVSECGPCIDGYATENFTNGEQSPFCQRNDTSIAGPFIDCAEDKHIYNNNRRCRNNEYQNATVNVMPVWGTVPVYITCTSNANRTAPRFGSVPNNALNDDPNGASNNVSQENMIAPDERPALQTSITMSEVHTEQEDNTRNITLLQFNSSNSDENPPLEFNEGNKTEKKNVFIKQELRQNIQMNVNVA</sequence>